<evidence type="ECO:0000256" key="2">
    <source>
        <dbReference type="ARBA" id="ARBA00022490"/>
    </source>
</evidence>
<evidence type="ECO:0000259" key="5">
    <source>
        <dbReference type="Pfam" id="PF15309"/>
    </source>
</evidence>
<accession>G5BE48</accession>
<evidence type="ECO:0008006" key="9">
    <source>
        <dbReference type="Google" id="ProtNLM"/>
    </source>
</evidence>
<sequence length="724" mass="79351">GLQDNHYSTKDQISLRNLQSGVTERKSDFTKETLASRNTKMISSIVISQLIDENKSKEDVAVLPLPCGMMAQPPACRTKPALALRSGVNIHRAFALLPDRPGIPTASDERRPEIDLPPAGDSVCGGPRQGFSSITITARRVGPPAGALVWGTVGDALCPKCGAESALGRGPSAQAGGLHRRPHHEPLACTEFPKKGSVVRLKAPEAQARRYTGPEYWVTQVDSKENSFPPDAPPSGKGPLVFSSCVHLRVSRQCPNSIYYLDKSLSVPVGQPKVVSPQMYRSVLSLNLRCSSHGLTADGVDGLANGEPISRALKQELLEGNHNLLGSLWNPALPESHSKENPSLGPVLLGTGTCPWSDCPPLENIEIADVGTNQFTVRNGKDHRATRPATSHGNQLSIHIPGWSYKGADLHVGSSPCRSHFFVFIHSSGTSSSSAVAVRIRFGTLWSDAVVMGLLEENPWEKEEVEQKSIKLFLPDGDSLANDDCQSSDLSKPTERRLPSFLRPRAALPGFLCPLRDSCTALPEDSGAQIEGELPKGDYTCCDLVVKIKECKKNEDSTTPEISPVPASPTPLKGPATPGLSEDTPDPQDAPSSTLTLQEALEVHKPQFISRSQERLKKLEHMVQQRKAQRKESLGQKQSPLPIRINKKQFTIPHPLSDNLFKPKERCISEKEMHMRSKRIYNNLPEVKKQKEEQKKRVILQSNRLRAEVFKKQLLDQLLQRKAV</sequence>
<dbReference type="GO" id="GO:0046599">
    <property type="term" value="P:regulation of centriole replication"/>
    <property type="evidence" value="ECO:0007669"/>
    <property type="project" value="TreeGrafter"/>
</dbReference>
<dbReference type="InterPro" id="IPR029299">
    <property type="entry name" value="ALMS_motif"/>
</dbReference>
<protein>
    <recommendedName>
        <fullName evidence="9">(E2-independent) E3 ubiquitin-conjugating enzyme FATS</fullName>
    </recommendedName>
</protein>
<proteinExistence type="predicted"/>
<evidence type="ECO:0000256" key="1">
    <source>
        <dbReference type="ARBA" id="ARBA00004300"/>
    </source>
</evidence>
<feature type="domain" description="Centrosomal protein C10orf90 N-terminal" evidence="6">
    <location>
        <begin position="45"/>
        <end position="412"/>
    </location>
</feature>
<feature type="region of interest" description="Disordered" evidence="4">
    <location>
        <begin position="555"/>
        <end position="593"/>
    </location>
</feature>
<reference evidence="7 8" key="1">
    <citation type="journal article" date="2011" name="Nature">
        <title>Genome sequencing reveals insights into physiology and longevity of the naked mole rat.</title>
        <authorList>
            <person name="Kim E.B."/>
            <person name="Fang X."/>
            <person name="Fushan A.A."/>
            <person name="Huang Z."/>
            <person name="Lobanov A.V."/>
            <person name="Han L."/>
            <person name="Marino S.M."/>
            <person name="Sun X."/>
            <person name="Turanov A.A."/>
            <person name="Yang P."/>
            <person name="Yim S.H."/>
            <person name="Zhao X."/>
            <person name="Kasaikina M.V."/>
            <person name="Stoletzki N."/>
            <person name="Peng C."/>
            <person name="Polak P."/>
            <person name="Xiong Z."/>
            <person name="Kiezun A."/>
            <person name="Zhu Y."/>
            <person name="Chen Y."/>
            <person name="Kryukov G.V."/>
            <person name="Zhang Q."/>
            <person name="Peshkin L."/>
            <person name="Yang L."/>
            <person name="Bronson R.T."/>
            <person name="Buffenstein R."/>
            <person name="Wang B."/>
            <person name="Han C."/>
            <person name="Li Q."/>
            <person name="Chen L."/>
            <person name="Zhao W."/>
            <person name="Sunyaev S.R."/>
            <person name="Park T.J."/>
            <person name="Zhang G."/>
            <person name="Wang J."/>
            <person name="Gladyshev V.N."/>
        </authorList>
    </citation>
    <scope>NUCLEOTIDE SEQUENCE [LARGE SCALE GENOMIC DNA]</scope>
</reference>
<dbReference type="AlphaFoldDB" id="G5BE48"/>
<dbReference type="GO" id="GO:0008017">
    <property type="term" value="F:microtubule binding"/>
    <property type="evidence" value="ECO:0007669"/>
    <property type="project" value="TreeGrafter"/>
</dbReference>
<feature type="non-terminal residue" evidence="7">
    <location>
        <position position="1"/>
    </location>
</feature>
<dbReference type="GO" id="GO:0005813">
    <property type="term" value="C:centrosome"/>
    <property type="evidence" value="ECO:0007669"/>
    <property type="project" value="UniProtKB-SubCell"/>
</dbReference>
<dbReference type="InParanoid" id="G5BE48"/>
<evidence type="ECO:0000256" key="3">
    <source>
        <dbReference type="ARBA" id="ARBA00023212"/>
    </source>
</evidence>
<keyword evidence="3" id="KW-0206">Cytoskeleton</keyword>
<dbReference type="PANTHER" id="PTHR21553:SF24">
    <property type="entry name" value="(E2-INDEPENDENT) E3 UBIQUITIN-CONJUGATING ENZYME FATS"/>
    <property type="match status" value="1"/>
</dbReference>
<dbReference type="GO" id="GO:0005829">
    <property type="term" value="C:cytosol"/>
    <property type="evidence" value="ECO:0007669"/>
    <property type="project" value="TreeGrafter"/>
</dbReference>
<feature type="domain" description="ALMS motif" evidence="5">
    <location>
        <begin position="594"/>
        <end position="722"/>
    </location>
</feature>
<evidence type="ECO:0000259" key="6">
    <source>
        <dbReference type="Pfam" id="PF17730"/>
    </source>
</evidence>
<dbReference type="FunCoup" id="G5BE48">
    <property type="interactions" value="268"/>
</dbReference>
<dbReference type="eggNOG" id="ENOG502S6G8">
    <property type="taxonomic scope" value="Eukaryota"/>
</dbReference>
<dbReference type="Pfam" id="PF17730">
    <property type="entry name" value="Centro_C10orf90"/>
    <property type="match status" value="2"/>
</dbReference>
<evidence type="ECO:0000313" key="8">
    <source>
        <dbReference type="Proteomes" id="UP000006813"/>
    </source>
</evidence>
<comment type="subcellular location">
    <subcellularLocation>
        <location evidence="1">Cytoplasm</location>
        <location evidence="1">Cytoskeleton</location>
        <location evidence="1">Microtubule organizing center</location>
        <location evidence="1">Centrosome</location>
    </subcellularLocation>
</comment>
<feature type="region of interest" description="Disordered" evidence="4">
    <location>
        <begin position="101"/>
        <end position="123"/>
    </location>
</feature>
<name>G5BE48_HETGA</name>
<feature type="domain" description="Centrosomal protein C10orf90 N-terminal" evidence="6">
    <location>
        <begin position="465"/>
        <end position="588"/>
    </location>
</feature>
<dbReference type="GO" id="GO:0005814">
    <property type="term" value="C:centriole"/>
    <property type="evidence" value="ECO:0007669"/>
    <property type="project" value="TreeGrafter"/>
</dbReference>
<organism evidence="7 8">
    <name type="scientific">Heterocephalus glaber</name>
    <name type="common">Naked mole rat</name>
    <dbReference type="NCBI Taxonomy" id="10181"/>
    <lineage>
        <taxon>Eukaryota</taxon>
        <taxon>Metazoa</taxon>
        <taxon>Chordata</taxon>
        <taxon>Craniata</taxon>
        <taxon>Vertebrata</taxon>
        <taxon>Euteleostomi</taxon>
        <taxon>Mammalia</taxon>
        <taxon>Eutheria</taxon>
        <taxon>Euarchontoglires</taxon>
        <taxon>Glires</taxon>
        <taxon>Rodentia</taxon>
        <taxon>Hystricomorpha</taxon>
        <taxon>Bathyergidae</taxon>
        <taxon>Heterocephalus</taxon>
    </lineage>
</organism>
<dbReference type="Proteomes" id="UP000006813">
    <property type="component" value="Unassembled WGS sequence"/>
</dbReference>
<evidence type="ECO:0000313" key="7">
    <source>
        <dbReference type="EMBL" id="EHB07559.1"/>
    </source>
</evidence>
<dbReference type="InterPro" id="IPR041179">
    <property type="entry name" value="C10orf90_N"/>
</dbReference>
<gene>
    <name evidence="7" type="ORF">GW7_18640</name>
</gene>
<dbReference type="EMBL" id="JH169791">
    <property type="protein sequence ID" value="EHB07559.1"/>
    <property type="molecule type" value="Genomic_DNA"/>
</dbReference>
<keyword evidence="2" id="KW-0963">Cytoplasm</keyword>
<dbReference type="PANTHER" id="PTHR21553">
    <property type="entry name" value="ALMS1-RELATED"/>
    <property type="match status" value="1"/>
</dbReference>
<dbReference type="Pfam" id="PF15309">
    <property type="entry name" value="ALMS_motif"/>
    <property type="match status" value="1"/>
</dbReference>
<evidence type="ECO:0000256" key="4">
    <source>
        <dbReference type="SAM" id="MobiDB-lite"/>
    </source>
</evidence>